<reference evidence="1 2" key="1">
    <citation type="submission" date="2020-03" db="EMBL/GenBank/DDBJ databases">
        <title>Whole genome sequencing of clinical and environmental type strains of Ochrobactrum.</title>
        <authorList>
            <person name="Dharne M."/>
        </authorList>
    </citation>
    <scope>NUCLEOTIDE SEQUENCE [LARGE SCALE GENOMIC DNA]</scope>
    <source>
        <strain evidence="1 2">CIP 109452</strain>
    </source>
</reference>
<keyword evidence="2" id="KW-1185">Reference proteome</keyword>
<dbReference type="EMBL" id="JAAVLN010000002">
    <property type="protein sequence ID" value="NKC04560.1"/>
    <property type="molecule type" value="Genomic_DNA"/>
</dbReference>
<evidence type="ECO:0000313" key="1">
    <source>
        <dbReference type="EMBL" id="NKC04560.1"/>
    </source>
</evidence>
<sequence>MLTLMAIPAQRAKTGDRHQTLMAENSRTWLIHPGKGDACLLEISMPQTTVGSKETASNKQSC</sequence>
<name>A0ABX1DNN7_9HYPH</name>
<accession>A0ABX1DNN7</accession>
<proteinExistence type="predicted"/>
<dbReference type="Proteomes" id="UP000704467">
    <property type="component" value="Unassembled WGS sequence"/>
</dbReference>
<protein>
    <submittedName>
        <fullName evidence="1">Uncharacterized protein</fullName>
    </submittedName>
</protein>
<organism evidence="1 2">
    <name type="scientific">Brucella haematophila</name>
    <dbReference type="NCBI Taxonomy" id="419474"/>
    <lineage>
        <taxon>Bacteria</taxon>
        <taxon>Pseudomonadati</taxon>
        <taxon>Pseudomonadota</taxon>
        <taxon>Alphaproteobacteria</taxon>
        <taxon>Hyphomicrobiales</taxon>
        <taxon>Brucellaceae</taxon>
        <taxon>Brucella/Ochrobactrum group</taxon>
        <taxon>Brucella</taxon>
    </lineage>
</organism>
<evidence type="ECO:0000313" key="2">
    <source>
        <dbReference type="Proteomes" id="UP000704467"/>
    </source>
</evidence>
<comment type="caution">
    <text evidence="1">The sequence shown here is derived from an EMBL/GenBank/DDBJ whole genome shotgun (WGS) entry which is preliminary data.</text>
</comment>
<gene>
    <name evidence="1" type="ORF">HED55_18985</name>
</gene>